<dbReference type="InterPro" id="IPR004776">
    <property type="entry name" value="Mem_transp_PIN-like"/>
</dbReference>
<dbReference type="Proteomes" id="UP001530400">
    <property type="component" value="Unassembled WGS sequence"/>
</dbReference>
<evidence type="ECO:0000256" key="7">
    <source>
        <dbReference type="ARBA" id="ARBA00025100"/>
    </source>
</evidence>
<feature type="transmembrane region" description="Helical" evidence="10">
    <location>
        <begin position="491"/>
        <end position="510"/>
    </location>
</feature>
<evidence type="ECO:0000256" key="9">
    <source>
        <dbReference type="SAM" id="MobiDB-lite"/>
    </source>
</evidence>
<feature type="region of interest" description="Disordered" evidence="9">
    <location>
        <begin position="223"/>
        <end position="245"/>
    </location>
</feature>
<feature type="transmembrane region" description="Helical" evidence="10">
    <location>
        <begin position="450"/>
        <end position="471"/>
    </location>
</feature>
<sequence length="521" mass="55907">MPSIISSVIIASASATAKVFVIGGIGYYAACRPKASPILPNIAMTGISKMNFNLLVLPLIYSTIASSVTPQKLGSLWFILVSALVVISSSYGVATLLGKLPFFKVENKIDFDALRIAAAFPNILALPILIFPTLCEFAVVHDAFYIGGSEEPTEVEKYKSCVDQANAQIFVYFFGWNFLFWVIGYSSLVEAGSKRQMSRIESHATIPDVHLDDSFDAEQEVHDNASDAGNNTIRNIEPSNSETQEDSEKLSCIRLFGIALFKTLSSPGFVAMVLGFITACIPPLRDALFEPGGALRFFGSAMESLAAASSSVGTIVVAASLVHQSNDDDIADGHIEESSDLVPVCSDAAHRGIESTRHRISINECTAANEEQQTRADRGEGFNRRSSLSQLGSMVRRRSSLALLAIRRRKPTLRMHAWFITSRLIFAPALICALVVAMDCGGILSGIPDLAKMVVIVNAGLPGAQLVVITLKSKGLTDSASIVAKVYLPSYLLSAVTIAAWTSIGLLLSIPDENGASFCGR</sequence>
<evidence type="ECO:0008006" key="13">
    <source>
        <dbReference type="Google" id="ProtNLM"/>
    </source>
</evidence>
<dbReference type="PANTHER" id="PTHR31651">
    <property type="match status" value="1"/>
</dbReference>
<feature type="compositionally biased region" description="Polar residues" evidence="9">
    <location>
        <begin position="227"/>
        <end position="242"/>
    </location>
</feature>
<evidence type="ECO:0000256" key="6">
    <source>
        <dbReference type="ARBA" id="ARBA00023136"/>
    </source>
</evidence>
<keyword evidence="6 10" id="KW-0472">Membrane</keyword>
<evidence type="ECO:0000313" key="12">
    <source>
        <dbReference type="Proteomes" id="UP001530400"/>
    </source>
</evidence>
<comment type="function">
    <text evidence="7">Involved in cellular auxin homeostasis by regulating auxin metabolism. Regulates intracellular auxin accumulation at the endoplasmic reticulum and thus auxin availability for nuclear auxin signaling.</text>
</comment>
<dbReference type="InterPro" id="IPR045033">
    <property type="entry name" value="PILS1/3/4/5/7"/>
</dbReference>
<keyword evidence="4 10" id="KW-0812">Transmembrane</keyword>
<comment type="subcellular location">
    <subcellularLocation>
        <location evidence="2">Endomembrane system</location>
    </subcellularLocation>
    <subcellularLocation>
        <location evidence="1">Membrane</location>
        <topology evidence="1">Multi-pass membrane protein</topology>
    </subcellularLocation>
</comment>
<evidence type="ECO:0000256" key="10">
    <source>
        <dbReference type="SAM" id="Phobius"/>
    </source>
</evidence>
<feature type="transmembrane region" description="Helical" evidence="10">
    <location>
        <begin position="417"/>
        <end position="438"/>
    </location>
</feature>
<dbReference type="AlphaFoldDB" id="A0ABD3PYV2"/>
<feature type="transmembrane region" description="Helical" evidence="10">
    <location>
        <begin position="264"/>
        <end position="284"/>
    </location>
</feature>
<dbReference type="Pfam" id="PF03547">
    <property type="entry name" value="Mem_trans"/>
    <property type="match status" value="1"/>
</dbReference>
<dbReference type="GO" id="GO:0012505">
    <property type="term" value="C:endomembrane system"/>
    <property type="evidence" value="ECO:0007669"/>
    <property type="project" value="UniProtKB-SubCell"/>
</dbReference>
<evidence type="ECO:0000256" key="2">
    <source>
        <dbReference type="ARBA" id="ARBA00004308"/>
    </source>
</evidence>
<dbReference type="EMBL" id="JALLPJ020000421">
    <property type="protein sequence ID" value="KAL3792764.1"/>
    <property type="molecule type" value="Genomic_DNA"/>
</dbReference>
<feature type="transmembrane region" description="Helical" evidence="10">
    <location>
        <begin position="304"/>
        <end position="322"/>
    </location>
</feature>
<accession>A0ABD3PYV2</accession>
<comment type="caution">
    <text evidence="11">The sequence shown here is derived from an EMBL/GenBank/DDBJ whole genome shotgun (WGS) entry which is preliminary data.</text>
</comment>
<keyword evidence="12" id="KW-1185">Reference proteome</keyword>
<reference evidence="11 12" key="1">
    <citation type="submission" date="2024-10" db="EMBL/GenBank/DDBJ databases">
        <title>Updated reference genomes for cyclostephanoid diatoms.</title>
        <authorList>
            <person name="Roberts W.R."/>
            <person name="Alverson A.J."/>
        </authorList>
    </citation>
    <scope>NUCLEOTIDE SEQUENCE [LARGE SCALE GENOMIC DNA]</scope>
    <source>
        <strain evidence="11 12">AJA010-31</strain>
    </source>
</reference>
<evidence type="ECO:0000256" key="3">
    <source>
        <dbReference type="ARBA" id="ARBA00022448"/>
    </source>
</evidence>
<keyword evidence="5 10" id="KW-1133">Transmembrane helix</keyword>
<dbReference type="PANTHER" id="PTHR31651:SF33">
    <property type="entry name" value="PROTEIN PIN-LIKES 1"/>
    <property type="match status" value="1"/>
</dbReference>
<feature type="transmembrane region" description="Helical" evidence="10">
    <location>
        <begin position="75"/>
        <end position="98"/>
    </location>
</feature>
<dbReference type="GO" id="GO:0016020">
    <property type="term" value="C:membrane"/>
    <property type="evidence" value="ECO:0007669"/>
    <property type="project" value="UniProtKB-SubCell"/>
</dbReference>
<evidence type="ECO:0000256" key="5">
    <source>
        <dbReference type="ARBA" id="ARBA00022989"/>
    </source>
</evidence>
<evidence type="ECO:0000256" key="4">
    <source>
        <dbReference type="ARBA" id="ARBA00022692"/>
    </source>
</evidence>
<protein>
    <recommendedName>
        <fullName evidence="13">Auxin efflux carrier</fullName>
    </recommendedName>
</protein>
<name>A0ABD3PYV2_9STRA</name>
<feature type="transmembrane region" description="Helical" evidence="10">
    <location>
        <begin position="169"/>
        <end position="189"/>
    </location>
</feature>
<evidence type="ECO:0000313" key="11">
    <source>
        <dbReference type="EMBL" id="KAL3792764.1"/>
    </source>
</evidence>
<gene>
    <name evidence="11" type="ORF">ACHAWO_002369</name>
</gene>
<feature type="transmembrane region" description="Helical" evidence="10">
    <location>
        <begin position="6"/>
        <end position="30"/>
    </location>
</feature>
<evidence type="ECO:0000256" key="8">
    <source>
        <dbReference type="ARBA" id="ARBA00025752"/>
    </source>
</evidence>
<evidence type="ECO:0000256" key="1">
    <source>
        <dbReference type="ARBA" id="ARBA00004141"/>
    </source>
</evidence>
<organism evidence="11 12">
    <name type="scientific">Cyclotella atomus</name>
    <dbReference type="NCBI Taxonomy" id="382360"/>
    <lineage>
        <taxon>Eukaryota</taxon>
        <taxon>Sar</taxon>
        <taxon>Stramenopiles</taxon>
        <taxon>Ochrophyta</taxon>
        <taxon>Bacillariophyta</taxon>
        <taxon>Coscinodiscophyceae</taxon>
        <taxon>Thalassiosirophycidae</taxon>
        <taxon>Stephanodiscales</taxon>
        <taxon>Stephanodiscaceae</taxon>
        <taxon>Cyclotella</taxon>
    </lineage>
</organism>
<comment type="similarity">
    <text evidence="8">Belongs to the auxin efflux carrier (TC 2.A.69.2) family.</text>
</comment>
<feature type="transmembrane region" description="Helical" evidence="10">
    <location>
        <begin position="119"/>
        <end position="140"/>
    </location>
</feature>
<keyword evidence="3" id="KW-0813">Transport</keyword>
<proteinExistence type="inferred from homology"/>